<organism evidence="5 6">
    <name type="scientific">Rhodosorus marinus</name>
    <dbReference type="NCBI Taxonomy" id="101924"/>
    <lineage>
        <taxon>Eukaryota</taxon>
        <taxon>Rhodophyta</taxon>
        <taxon>Stylonematophyceae</taxon>
        <taxon>Stylonematales</taxon>
        <taxon>Stylonemataceae</taxon>
        <taxon>Rhodosorus</taxon>
    </lineage>
</organism>
<dbReference type="Proteomes" id="UP001157974">
    <property type="component" value="Unassembled WGS sequence"/>
</dbReference>
<evidence type="ECO:0000313" key="6">
    <source>
        <dbReference type="Proteomes" id="UP001157974"/>
    </source>
</evidence>
<evidence type="ECO:0000256" key="1">
    <source>
        <dbReference type="ARBA" id="ARBA00007174"/>
    </source>
</evidence>
<dbReference type="Pfam" id="PF01641">
    <property type="entry name" value="SelR"/>
    <property type="match status" value="1"/>
</dbReference>
<sequence>MGLRGLGGRRRSKGLDKEAQQGQETKGADELEEVEQVECVDSELAEGVEKVDVHDSVEDFDEVVLLAPVKVYSNVQSRQLGVDWHALEGDKGFRVKFALDRETLNSVRSLVDEIDVPRDELQWHEKVGLSYKYMRKHKMEAQYSGKYCIFATVPPEDGIFRCRGCSNFLFSNRMIVKCRSPYVSFHDSFPGALMESTHPRAHGYDVDCSICLSFIGREEPDTGNFQVNSASTYFQPLQRREIGMLSKMCNNRWRLLSA</sequence>
<comment type="caution">
    <text evidence="5">The sequence shown here is derived from an EMBL/GenBank/DDBJ whole genome shotgun (WGS) entry which is preliminary data.</text>
</comment>
<dbReference type="GO" id="GO:0033743">
    <property type="term" value="F:peptide-methionine (R)-S-oxide reductase activity"/>
    <property type="evidence" value="ECO:0007669"/>
    <property type="project" value="InterPro"/>
</dbReference>
<evidence type="ECO:0000259" key="4">
    <source>
        <dbReference type="Pfam" id="PF01641"/>
    </source>
</evidence>
<dbReference type="InterPro" id="IPR002579">
    <property type="entry name" value="Met_Sox_Rdtase_MsrB_dom"/>
</dbReference>
<dbReference type="SUPFAM" id="SSF51316">
    <property type="entry name" value="Mss4-like"/>
    <property type="match status" value="1"/>
</dbReference>
<name>A0AAV8V3M4_9RHOD</name>
<dbReference type="Gene3D" id="2.170.150.20">
    <property type="entry name" value="Peptide methionine sulfoxide reductase"/>
    <property type="match status" value="1"/>
</dbReference>
<protein>
    <recommendedName>
        <fullName evidence="4">MsrB domain-containing protein</fullName>
    </recommendedName>
</protein>
<dbReference type="InterPro" id="IPR011057">
    <property type="entry name" value="Mss4-like_sf"/>
</dbReference>
<feature type="domain" description="MsrB" evidence="4">
    <location>
        <begin position="130"/>
        <end position="235"/>
    </location>
</feature>
<keyword evidence="2" id="KW-0560">Oxidoreductase</keyword>
<evidence type="ECO:0000256" key="2">
    <source>
        <dbReference type="ARBA" id="ARBA00023002"/>
    </source>
</evidence>
<reference evidence="5 6" key="1">
    <citation type="journal article" date="2023" name="Nat. Commun.">
        <title>Origin of minicircular mitochondrial genomes in red algae.</title>
        <authorList>
            <person name="Lee Y."/>
            <person name="Cho C.H."/>
            <person name="Lee Y.M."/>
            <person name="Park S.I."/>
            <person name="Yang J.H."/>
            <person name="West J.A."/>
            <person name="Bhattacharya D."/>
            <person name="Yoon H.S."/>
        </authorList>
    </citation>
    <scope>NUCLEOTIDE SEQUENCE [LARGE SCALE GENOMIC DNA]</scope>
    <source>
        <strain evidence="5 6">CCMP1338</strain>
        <tissue evidence="5">Whole cell</tissue>
    </source>
</reference>
<dbReference type="EMBL" id="JAMWBK010000002">
    <property type="protein sequence ID" value="KAJ8907481.1"/>
    <property type="molecule type" value="Genomic_DNA"/>
</dbReference>
<dbReference type="AlphaFoldDB" id="A0AAV8V3M4"/>
<evidence type="ECO:0000313" key="5">
    <source>
        <dbReference type="EMBL" id="KAJ8907481.1"/>
    </source>
</evidence>
<accession>A0AAV8V3M4</accession>
<gene>
    <name evidence="5" type="ORF">NDN08_007592</name>
</gene>
<proteinExistence type="inferred from homology"/>
<comment type="similarity">
    <text evidence="1">Belongs to the MsrB Met sulfoxide reductase family.</text>
</comment>
<feature type="region of interest" description="Disordered" evidence="3">
    <location>
        <begin position="1"/>
        <end position="32"/>
    </location>
</feature>
<evidence type="ECO:0000256" key="3">
    <source>
        <dbReference type="SAM" id="MobiDB-lite"/>
    </source>
</evidence>
<keyword evidence="6" id="KW-1185">Reference proteome</keyword>